<gene>
    <name evidence="1" type="ORF">Tther_01811</name>
</gene>
<evidence type="ECO:0000313" key="1">
    <source>
        <dbReference type="EMBL" id="TSE28868.1"/>
    </source>
</evidence>
<dbReference type="Proteomes" id="UP000318542">
    <property type="component" value="Unassembled WGS sequence"/>
</dbReference>
<comment type="caution">
    <text evidence="1">The sequence shown here is derived from an EMBL/GenBank/DDBJ whole genome shotgun (WGS) entry which is preliminary data.</text>
</comment>
<dbReference type="AlphaFoldDB" id="A0A554WZ83"/>
<proteinExistence type="predicted"/>
<organism evidence="1 2">
    <name type="scientific">Tepidimonas thermarum</name>
    <dbReference type="NCBI Taxonomy" id="335431"/>
    <lineage>
        <taxon>Bacteria</taxon>
        <taxon>Pseudomonadati</taxon>
        <taxon>Pseudomonadota</taxon>
        <taxon>Betaproteobacteria</taxon>
        <taxon>Burkholderiales</taxon>
        <taxon>Tepidimonas</taxon>
    </lineage>
</organism>
<name>A0A554WZ83_9BURK</name>
<reference evidence="1 2" key="1">
    <citation type="submission" date="2019-07" db="EMBL/GenBank/DDBJ databases">
        <title>Tepidimonas thermarum AA-1 draft genome.</title>
        <authorList>
            <person name="Da Costa M.S."/>
            <person name="Froufe H.J.C."/>
            <person name="Egas C."/>
            <person name="Albuquerque L."/>
        </authorList>
    </citation>
    <scope>NUCLEOTIDE SEQUENCE [LARGE SCALE GENOMIC DNA]</scope>
    <source>
        <strain evidence="1 2">AA-1</strain>
    </source>
</reference>
<accession>A0A554WZ83</accession>
<evidence type="ECO:0000313" key="2">
    <source>
        <dbReference type="Proteomes" id="UP000318542"/>
    </source>
</evidence>
<sequence length="49" mass="5607">MSLRHPMLPTVARRLLSWAAALGVCLGVFAWYLQPAFLRTLADRLWSCF</sequence>
<keyword evidence="2" id="KW-1185">Reference proteome</keyword>
<protein>
    <submittedName>
        <fullName evidence="1">Uncharacterized protein</fullName>
    </submittedName>
</protein>
<dbReference type="EMBL" id="VJOL01000035">
    <property type="protein sequence ID" value="TSE28868.1"/>
    <property type="molecule type" value="Genomic_DNA"/>
</dbReference>